<dbReference type="KEGG" id="spg:SpyM3_1428"/>
<reference evidence="1 2" key="1">
    <citation type="journal article" date="2002" name="Proc. Natl. Acad. Sci. U.S.A.">
        <title>Genome sequence of a serotype M3 strain of group A Streptococcus: phage-encoded toxins, the high-virulence phenotype, and clone emergence.</title>
        <authorList>
            <person name="Beres S.B."/>
            <person name="Sylva G.L."/>
            <person name="Barbian K.D."/>
            <person name="Lei B."/>
            <person name="Hoff J.S."/>
            <person name="Mammarella N.D."/>
            <person name="Liu M.Y."/>
            <person name="Smoot J.C."/>
            <person name="Porcella S.F."/>
            <person name="Parkins L.D."/>
            <person name="Campbell D.S."/>
            <person name="Smith T.M."/>
            <person name="McCormick J.K."/>
            <person name="Leung D.Y."/>
            <person name="Schlievert P.M."/>
            <person name="Musser J.M."/>
        </authorList>
    </citation>
    <scope>NUCLEOTIDE SEQUENCE [LARGE SCALE GENOMIC DNA]</scope>
    <source>
        <strain evidence="2">ATCC BAA-595 / MGAS315</strain>
    </source>
</reference>
<dbReference type="Pfam" id="PF05135">
    <property type="entry name" value="Phage_connect_1"/>
    <property type="match status" value="1"/>
</dbReference>
<organism evidence="1 2">
    <name type="scientific">Streptococcus pyogenes serotype M3 (strain ATCC BAA-595 / MGAS315)</name>
    <dbReference type="NCBI Taxonomy" id="198466"/>
    <lineage>
        <taxon>Bacteria</taxon>
        <taxon>Bacillati</taxon>
        <taxon>Bacillota</taxon>
        <taxon>Bacilli</taxon>
        <taxon>Lactobacillales</taxon>
        <taxon>Streptococcaceae</taxon>
        <taxon>Streptococcus</taxon>
    </lineage>
</organism>
<protein>
    <submittedName>
        <fullName evidence="1">Uncharacterized protein</fullName>
    </submittedName>
</protein>
<evidence type="ECO:0000313" key="1">
    <source>
        <dbReference type="EMBL" id="AAM80035.1"/>
    </source>
</evidence>
<dbReference type="EMBL" id="AE014074">
    <property type="protein sequence ID" value="AAM80035.1"/>
    <property type="molecule type" value="Genomic_DNA"/>
</dbReference>
<evidence type="ECO:0000313" key="2">
    <source>
        <dbReference type="Proteomes" id="UP000000564"/>
    </source>
</evidence>
<dbReference type="HOGENOM" id="CLU_165430_1_1_9"/>
<proteinExistence type="predicted"/>
<dbReference type="AlphaFoldDB" id="A0A0H2UW58"/>
<dbReference type="InterPro" id="IPR021146">
    <property type="entry name" value="Phage_gp6-like_head-tail"/>
</dbReference>
<dbReference type="RefSeq" id="WP_011054873.1">
    <property type="nucleotide sequence ID" value="NC_004070.1"/>
</dbReference>
<dbReference type="Proteomes" id="UP000000564">
    <property type="component" value="Chromosome"/>
</dbReference>
<name>A0A0H2UW58_STRP3</name>
<sequence length="118" mass="13411">MGDKQLIDDIKLFIGISKGDGAQDELITLAIYESKERVLAKLNEYSETEITKIPDRLRFIVRDVAIKRFNRINSEGAVEDSEEGKTFKWDSYLKEYESTLRSAAIGKVYSGKGVARFI</sequence>
<accession>A0A0H2UW58</accession>
<gene>
    <name evidence="1" type="ordered locus">SpyM3_1428</name>
</gene>